<evidence type="ECO:0000313" key="8">
    <source>
        <dbReference type="EMBL" id="RMX07553.1"/>
    </source>
</evidence>
<dbReference type="GO" id="GO:0071281">
    <property type="term" value="P:cellular response to iron ion"/>
    <property type="evidence" value="ECO:0007669"/>
    <property type="project" value="UniProtKB-ARBA"/>
</dbReference>
<name>A0A3M6QX41_9BURK</name>
<dbReference type="Pfam" id="PF00950">
    <property type="entry name" value="ABC-3"/>
    <property type="match status" value="1"/>
</dbReference>
<evidence type="ECO:0000256" key="5">
    <source>
        <dbReference type="ARBA" id="ARBA00023136"/>
    </source>
</evidence>
<dbReference type="AlphaFoldDB" id="A0A3M6QX41"/>
<dbReference type="CDD" id="cd06550">
    <property type="entry name" value="TM_ABC_iron-siderophores_like"/>
    <property type="match status" value="1"/>
</dbReference>
<evidence type="ECO:0000256" key="1">
    <source>
        <dbReference type="ARBA" id="ARBA00004141"/>
    </source>
</evidence>
<accession>A0A3M6QX41</accession>
<comment type="subcellular location">
    <subcellularLocation>
        <location evidence="6">Cell membrane</location>
        <topology evidence="6">Multi-pass membrane protein</topology>
    </subcellularLocation>
    <subcellularLocation>
        <location evidence="1">Membrane</location>
        <topology evidence="1">Multi-pass membrane protein</topology>
    </subcellularLocation>
</comment>
<dbReference type="PANTHER" id="PTHR30477">
    <property type="entry name" value="ABC-TRANSPORTER METAL-BINDING PROTEIN"/>
    <property type="match status" value="1"/>
</dbReference>
<keyword evidence="6" id="KW-0813">Transport</keyword>
<feature type="transmembrane region" description="Helical" evidence="7">
    <location>
        <begin position="253"/>
        <end position="270"/>
    </location>
</feature>
<dbReference type="Gene3D" id="1.10.3470.10">
    <property type="entry name" value="ABC transporter involved in vitamin B12 uptake, BtuC"/>
    <property type="match status" value="1"/>
</dbReference>
<feature type="transmembrane region" description="Helical" evidence="7">
    <location>
        <begin position="225"/>
        <end position="247"/>
    </location>
</feature>
<keyword evidence="3 6" id="KW-0812">Transmembrane</keyword>
<feature type="transmembrane region" description="Helical" evidence="7">
    <location>
        <begin position="201"/>
        <end position="218"/>
    </location>
</feature>
<dbReference type="GO" id="GO:0055085">
    <property type="term" value="P:transmembrane transport"/>
    <property type="evidence" value="ECO:0007669"/>
    <property type="project" value="InterPro"/>
</dbReference>
<dbReference type="EMBL" id="RDQK01000019">
    <property type="protein sequence ID" value="RMX07553.1"/>
    <property type="molecule type" value="Genomic_DNA"/>
</dbReference>
<comment type="similarity">
    <text evidence="2 6">Belongs to the ABC-3 integral membrane protein family.</text>
</comment>
<protein>
    <submittedName>
        <fullName evidence="8">Metal ABC transporter permease</fullName>
    </submittedName>
</protein>
<feature type="transmembrane region" description="Helical" evidence="7">
    <location>
        <begin position="21"/>
        <end position="41"/>
    </location>
</feature>
<keyword evidence="4 7" id="KW-1133">Transmembrane helix</keyword>
<evidence type="ECO:0000256" key="6">
    <source>
        <dbReference type="RuleBase" id="RU003943"/>
    </source>
</evidence>
<dbReference type="GO" id="GO:0010043">
    <property type="term" value="P:response to zinc ion"/>
    <property type="evidence" value="ECO:0007669"/>
    <property type="project" value="TreeGrafter"/>
</dbReference>
<dbReference type="SUPFAM" id="SSF81345">
    <property type="entry name" value="ABC transporter involved in vitamin B12 uptake, BtuC"/>
    <property type="match status" value="1"/>
</dbReference>
<keyword evidence="5 7" id="KW-0472">Membrane</keyword>
<dbReference type="RefSeq" id="WP_122248532.1">
    <property type="nucleotide sequence ID" value="NZ_RDQK01000019.1"/>
</dbReference>
<organism evidence="8 9">
    <name type="scientific">Allofranklinella schreckenbergeri</name>
    <dbReference type="NCBI Taxonomy" id="1076744"/>
    <lineage>
        <taxon>Bacteria</taxon>
        <taxon>Pseudomonadati</taxon>
        <taxon>Pseudomonadota</taxon>
        <taxon>Betaproteobacteria</taxon>
        <taxon>Burkholderiales</taxon>
        <taxon>Comamonadaceae</taxon>
        <taxon>Allofranklinella</taxon>
    </lineage>
</organism>
<dbReference type="InterPro" id="IPR001626">
    <property type="entry name" value="ABC_TroCD"/>
</dbReference>
<gene>
    <name evidence="8" type="ORF">EBQ24_08550</name>
</gene>
<evidence type="ECO:0000313" key="9">
    <source>
        <dbReference type="Proteomes" id="UP000281171"/>
    </source>
</evidence>
<evidence type="ECO:0000256" key="7">
    <source>
        <dbReference type="SAM" id="Phobius"/>
    </source>
</evidence>
<dbReference type="GO" id="GO:0043190">
    <property type="term" value="C:ATP-binding cassette (ABC) transporter complex"/>
    <property type="evidence" value="ECO:0007669"/>
    <property type="project" value="InterPro"/>
</dbReference>
<feature type="transmembrane region" description="Helical" evidence="7">
    <location>
        <begin position="61"/>
        <end position="87"/>
    </location>
</feature>
<dbReference type="FunFam" id="1.10.3470.10:FF:000003">
    <property type="entry name" value="Iron ABC transporter permease SitD"/>
    <property type="match status" value="1"/>
</dbReference>
<feature type="transmembrane region" description="Helical" evidence="7">
    <location>
        <begin position="139"/>
        <end position="155"/>
    </location>
</feature>
<reference evidence="8 9" key="1">
    <citation type="submission" date="2018-10" db="EMBL/GenBank/DDBJ databases">
        <title>Comamonadaceae CDC group NO-1 genome sequencing and assembly.</title>
        <authorList>
            <person name="Bernier A.-M."/>
            <person name="Bernard K."/>
        </authorList>
    </citation>
    <scope>NUCLEOTIDE SEQUENCE [LARGE SCALE GENOMIC DNA]</scope>
    <source>
        <strain evidence="8 9">NML180581</strain>
    </source>
</reference>
<proteinExistence type="inferred from homology"/>
<feature type="transmembrane region" description="Helical" evidence="7">
    <location>
        <begin position="175"/>
        <end position="195"/>
    </location>
</feature>
<evidence type="ECO:0000256" key="3">
    <source>
        <dbReference type="ARBA" id="ARBA00022692"/>
    </source>
</evidence>
<evidence type="ECO:0000256" key="4">
    <source>
        <dbReference type="ARBA" id="ARBA00022989"/>
    </source>
</evidence>
<dbReference type="Proteomes" id="UP000281171">
    <property type="component" value="Unassembled WGS sequence"/>
</dbReference>
<feature type="transmembrane region" description="Helical" evidence="7">
    <location>
        <begin position="99"/>
        <end position="119"/>
    </location>
</feature>
<comment type="caution">
    <text evidence="8">The sequence shown here is derived from an EMBL/GenBank/DDBJ whole genome shotgun (WGS) entry which is preliminary data.</text>
</comment>
<dbReference type="PANTHER" id="PTHR30477:SF13">
    <property type="entry name" value="IRON TRANSPORT SYSTEM MEMBRANE PROTEIN HI_0360-RELATED"/>
    <property type="match status" value="1"/>
</dbReference>
<dbReference type="InterPro" id="IPR037294">
    <property type="entry name" value="ABC_BtuC-like"/>
</dbReference>
<sequence>MDAGWLATLAQPLHYSYMRTAMWVCMLVGAVCALLSCFLMLRGWSLVGDALSHAIVPGVAGAAILGLPLAAGAFLSGGMAAGAMLWLGQRGRLKQDAAIGLVFTAFFALGLFLVSLWPRSISVQTIIMGNVLAVSPEDARQLLGVAAITLLALLLKWKDWMLIFFDEIHARSAGLAVASLKLVFFALLAACTVAAMQAVGAFLVVCLIVTPGAAASLLSDRFGHVLLWAAAIGGSCGLLGVYASYFIDGNTGAVIALLQTLVFALAFLFAPKHGLLRAARARARQEQEAVAVAVAVAGGPASGSAPERAP</sequence>
<evidence type="ECO:0000256" key="2">
    <source>
        <dbReference type="ARBA" id="ARBA00008034"/>
    </source>
</evidence>